<evidence type="ECO:0000256" key="1">
    <source>
        <dbReference type="SAM" id="MobiDB-lite"/>
    </source>
</evidence>
<sequence length="109" mass="11992">MNAHTGEERQGSTPPAGTTDRSKIPPAPEIIAAVEFLRTQPDAASIRRRYLELITPGNERDGTTIDYTAAERYLLATAARYKRQVRLGSRAEQGSGEQGFTKQDDTDGR</sequence>
<proteinExistence type="predicted"/>
<gene>
    <name evidence="2" type="ORF">FNL38_105515</name>
</gene>
<comment type="caution">
    <text evidence="2">The sequence shown here is derived from an EMBL/GenBank/DDBJ whole genome shotgun (WGS) entry which is preliminary data.</text>
</comment>
<accession>A0A652YNC3</accession>
<dbReference type="EMBL" id="VNIQ01000005">
    <property type="protein sequence ID" value="TYQ03360.1"/>
    <property type="molecule type" value="Genomic_DNA"/>
</dbReference>
<dbReference type="AlphaFoldDB" id="A0A652YNC3"/>
<feature type="compositionally biased region" description="Basic and acidic residues" evidence="1">
    <location>
        <begin position="1"/>
        <end position="10"/>
    </location>
</feature>
<reference evidence="2" key="1">
    <citation type="submission" date="2019-07" db="EMBL/GenBank/DDBJ databases">
        <title>Genomic Encyclopedia of Type Strains, Phase IV (KMG-IV): sequencing the most valuable type-strain genomes for metagenomic binning, comparative biology and taxonomic classification.</title>
        <authorList>
            <person name="Goeker M."/>
        </authorList>
    </citation>
    <scope>NUCLEOTIDE SEQUENCE</scope>
    <source>
        <strain evidence="2">DSM 44596</strain>
    </source>
</reference>
<feature type="region of interest" description="Disordered" evidence="1">
    <location>
        <begin position="1"/>
        <end position="27"/>
    </location>
</feature>
<evidence type="ECO:0000313" key="2">
    <source>
        <dbReference type="EMBL" id="TYQ03360.1"/>
    </source>
</evidence>
<name>A0A652YNC3_NOCGL</name>
<protein>
    <submittedName>
        <fullName evidence="2">Uncharacterized protein</fullName>
    </submittedName>
</protein>
<organism evidence="2">
    <name type="scientific">Nocardia globerula</name>
    <dbReference type="NCBI Taxonomy" id="1818"/>
    <lineage>
        <taxon>Bacteria</taxon>
        <taxon>Bacillati</taxon>
        <taxon>Actinomycetota</taxon>
        <taxon>Actinomycetes</taxon>
        <taxon>Mycobacteriales</taxon>
        <taxon>Nocardiaceae</taxon>
        <taxon>Nocardia</taxon>
    </lineage>
</organism>
<feature type="region of interest" description="Disordered" evidence="1">
    <location>
        <begin position="87"/>
        <end position="109"/>
    </location>
</feature>